<keyword evidence="13" id="KW-1185">Reference proteome</keyword>
<dbReference type="Pfam" id="PF00408">
    <property type="entry name" value="PGM_PMM_IV"/>
    <property type="match status" value="1"/>
</dbReference>
<dbReference type="GO" id="GO:0008973">
    <property type="term" value="F:phosphopentomutase activity"/>
    <property type="evidence" value="ECO:0007669"/>
    <property type="project" value="TreeGrafter"/>
</dbReference>
<dbReference type="Gene3D" id="3.30.310.50">
    <property type="entry name" value="Alpha-D-phosphohexomutase, C-terminal domain"/>
    <property type="match status" value="1"/>
</dbReference>
<proteinExistence type="inferred from homology"/>
<comment type="similarity">
    <text evidence="2 7">Belongs to the phosphohexose mutase family.</text>
</comment>
<feature type="domain" description="Alpha-D-phosphohexomutase alpha/beta/alpha" evidence="9">
    <location>
        <begin position="34"/>
        <end position="166"/>
    </location>
</feature>
<dbReference type="EMBL" id="CP045851">
    <property type="protein sequence ID" value="QGG97120.1"/>
    <property type="molecule type" value="Genomic_DNA"/>
</dbReference>
<keyword evidence="5 7" id="KW-0460">Magnesium</keyword>
<dbReference type="PANTHER" id="PTHR45745:SF1">
    <property type="entry name" value="PHOSPHOGLUCOMUTASE 2B-RELATED"/>
    <property type="match status" value="1"/>
</dbReference>
<evidence type="ECO:0000259" key="11">
    <source>
        <dbReference type="Pfam" id="PF02880"/>
    </source>
</evidence>
<organism evidence="12 13">
    <name type="scientific">Actinomarinicola tropica</name>
    <dbReference type="NCBI Taxonomy" id="2789776"/>
    <lineage>
        <taxon>Bacteria</taxon>
        <taxon>Bacillati</taxon>
        <taxon>Actinomycetota</taxon>
        <taxon>Acidimicrobiia</taxon>
        <taxon>Acidimicrobiales</taxon>
        <taxon>Iamiaceae</taxon>
        <taxon>Actinomarinicola</taxon>
    </lineage>
</organism>
<sequence>MAADPDPETRDELAALVAGGEVAELADRFSGTLEFGTAGLRGALGAGPMRMNRLLVQRAAAGFVDYLGQGATVVVGFDARHKSARFAEDTARVVAGAGGRALVLPGPLPTPVLAFAVLHLGADGGVMVTASHNPPADNGYKVYLGDGAQIVPPHDRVISEHIAAASRRDIPIASAASSSIERLGDEVVDAYLDVVAGCRLTEDCDPLSVVYTAMHGVGRDVLLAAFDRCGFAAPHVVAPQAEPDPDFPTVVFPNPEEPGALDLALAEAERVGADLVIANDPDADRLGVAVPTPDGGWRALTGNEIGVLLADHILRHTEGDDRLVVTTIVSSRLLERMADAAGVRFVATLTGFKWIVRPGLEDPRARFVFGYEEALGYSVTSSVRDKDGITAAVTFVELAGALSRRGATVLDRLDELALEHGLHATETWSIRVEDLAEIGRIMAAARGSTPPALAGHAVTGVHDYAEGGALMPTDAVEWQLDDGSRVVLRPSGTEPKAKVYLEVVDDVADGDVVAARQRAAAQLGALRTDLGAHLDVDAGRTI</sequence>
<keyword evidence="6" id="KW-0413">Isomerase</keyword>
<name>A0A5Q2RT76_9ACTN</name>
<dbReference type="InterPro" id="IPR005844">
    <property type="entry name" value="A-D-PHexomutase_a/b/a-I"/>
</dbReference>
<dbReference type="InterPro" id="IPR005846">
    <property type="entry name" value="A-D-PHexomutase_a/b/a-III"/>
</dbReference>
<dbReference type="InterPro" id="IPR005843">
    <property type="entry name" value="A-D-PHexomutase_C"/>
</dbReference>
<feature type="domain" description="Alpha-D-phosphohexomutase alpha/beta/alpha" evidence="10">
    <location>
        <begin position="205"/>
        <end position="292"/>
    </location>
</feature>
<keyword evidence="3" id="KW-0597">Phosphoprotein</keyword>
<reference evidence="12 13" key="1">
    <citation type="submission" date="2019-11" db="EMBL/GenBank/DDBJ databases">
        <authorList>
            <person name="He Y."/>
        </authorList>
    </citation>
    <scope>NUCLEOTIDE SEQUENCE [LARGE SCALE GENOMIC DNA]</scope>
    <source>
        <strain evidence="12 13">SCSIO 58843</strain>
    </source>
</reference>
<dbReference type="Pfam" id="PF02879">
    <property type="entry name" value="PGM_PMM_II"/>
    <property type="match status" value="1"/>
</dbReference>
<evidence type="ECO:0000259" key="9">
    <source>
        <dbReference type="Pfam" id="PF02878"/>
    </source>
</evidence>
<evidence type="ECO:0000256" key="3">
    <source>
        <dbReference type="ARBA" id="ARBA00022553"/>
    </source>
</evidence>
<dbReference type="InterPro" id="IPR005845">
    <property type="entry name" value="A-D-PHexomutase_a/b/a-II"/>
</dbReference>
<dbReference type="PROSITE" id="PS00710">
    <property type="entry name" value="PGM_PMM"/>
    <property type="match status" value="1"/>
</dbReference>
<dbReference type="PANTHER" id="PTHR45745">
    <property type="entry name" value="PHOSPHOMANNOMUTASE 45A"/>
    <property type="match status" value="1"/>
</dbReference>
<evidence type="ECO:0000256" key="2">
    <source>
        <dbReference type="ARBA" id="ARBA00010231"/>
    </source>
</evidence>
<evidence type="ECO:0000256" key="7">
    <source>
        <dbReference type="RuleBase" id="RU004326"/>
    </source>
</evidence>
<evidence type="ECO:0000256" key="6">
    <source>
        <dbReference type="ARBA" id="ARBA00023235"/>
    </source>
</evidence>
<dbReference type="CDD" id="cd05799">
    <property type="entry name" value="PGM2"/>
    <property type="match status" value="1"/>
</dbReference>
<evidence type="ECO:0000256" key="5">
    <source>
        <dbReference type="ARBA" id="ARBA00022842"/>
    </source>
</evidence>
<dbReference type="InterPro" id="IPR016066">
    <property type="entry name" value="A-D-PHexomutase_CS"/>
</dbReference>
<dbReference type="GO" id="GO:0000287">
    <property type="term" value="F:magnesium ion binding"/>
    <property type="evidence" value="ECO:0007669"/>
    <property type="project" value="InterPro"/>
</dbReference>
<protein>
    <submittedName>
        <fullName evidence="12">Phospho-sugar mutase</fullName>
    </submittedName>
</protein>
<dbReference type="KEGG" id="atq:GH723_13680"/>
<dbReference type="Pfam" id="PF02878">
    <property type="entry name" value="PGM_PMM_I"/>
    <property type="match status" value="1"/>
</dbReference>
<dbReference type="SUPFAM" id="SSF55957">
    <property type="entry name" value="Phosphoglucomutase, C-terminal domain"/>
    <property type="match status" value="1"/>
</dbReference>
<dbReference type="Proteomes" id="UP000334019">
    <property type="component" value="Chromosome"/>
</dbReference>
<dbReference type="SUPFAM" id="SSF53738">
    <property type="entry name" value="Phosphoglucomutase, first 3 domains"/>
    <property type="match status" value="3"/>
</dbReference>
<dbReference type="Pfam" id="PF02880">
    <property type="entry name" value="PGM_PMM_III"/>
    <property type="match status" value="1"/>
</dbReference>
<dbReference type="InterPro" id="IPR005841">
    <property type="entry name" value="Alpha-D-phosphohexomutase_SF"/>
</dbReference>
<evidence type="ECO:0000259" key="8">
    <source>
        <dbReference type="Pfam" id="PF00408"/>
    </source>
</evidence>
<evidence type="ECO:0000313" key="12">
    <source>
        <dbReference type="EMBL" id="QGG97120.1"/>
    </source>
</evidence>
<dbReference type="Gene3D" id="3.40.120.10">
    <property type="entry name" value="Alpha-D-Glucose-1,6-Bisphosphate, subunit A, domain 3"/>
    <property type="match status" value="3"/>
</dbReference>
<dbReference type="InterPro" id="IPR016055">
    <property type="entry name" value="A-D-PHexomutase_a/b/a-I/II/III"/>
</dbReference>
<dbReference type="GO" id="GO:0006166">
    <property type="term" value="P:purine ribonucleoside salvage"/>
    <property type="evidence" value="ECO:0007669"/>
    <property type="project" value="TreeGrafter"/>
</dbReference>
<feature type="domain" description="Alpha-D-phosphohexomutase C-terminal" evidence="8">
    <location>
        <begin position="452"/>
        <end position="514"/>
    </location>
</feature>
<feature type="domain" description="Alpha-D-phosphohexomutase alpha/beta/alpha" evidence="11">
    <location>
        <begin position="302"/>
        <end position="402"/>
    </location>
</feature>
<evidence type="ECO:0000256" key="4">
    <source>
        <dbReference type="ARBA" id="ARBA00022723"/>
    </source>
</evidence>
<dbReference type="AlphaFoldDB" id="A0A5Q2RT76"/>
<keyword evidence="4 7" id="KW-0479">Metal-binding</keyword>
<dbReference type="InterPro" id="IPR036900">
    <property type="entry name" value="A-D-PHexomutase_C_sf"/>
</dbReference>
<comment type="cofactor">
    <cofactor evidence="1">
        <name>Mg(2+)</name>
        <dbReference type="ChEBI" id="CHEBI:18420"/>
    </cofactor>
</comment>
<evidence type="ECO:0000256" key="1">
    <source>
        <dbReference type="ARBA" id="ARBA00001946"/>
    </source>
</evidence>
<dbReference type="GO" id="GO:0005975">
    <property type="term" value="P:carbohydrate metabolic process"/>
    <property type="evidence" value="ECO:0007669"/>
    <property type="project" value="InterPro"/>
</dbReference>
<gene>
    <name evidence="12" type="ORF">GH723_13680</name>
</gene>
<accession>A0A5Q2RT76</accession>
<evidence type="ECO:0000259" key="10">
    <source>
        <dbReference type="Pfam" id="PF02879"/>
    </source>
</evidence>
<dbReference type="PRINTS" id="PR00509">
    <property type="entry name" value="PGMPMM"/>
</dbReference>
<evidence type="ECO:0000313" key="13">
    <source>
        <dbReference type="Proteomes" id="UP000334019"/>
    </source>
</evidence>